<gene>
    <name evidence="2" type="ORF">FHR82_007276</name>
</gene>
<dbReference type="PANTHER" id="PTHR23026:SF123">
    <property type="entry name" value="NAD(P)H NITROREDUCTASE RV3131-RELATED"/>
    <property type="match status" value="1"/>
</dbReference>
<evidence type="ECO:0000256" key="1">
    <source>
        <dbReference type="SAM" id="MobiDB-lite"/>
    </source>
</evidence>
<keyword evidence="3" id="KW-1185">Reference proteome</keyword>
<name>A0A7W7QCG9_9PSEU</name>
<dbReference type="Gene3D" id="3.40.109.10">
    <property type="entry name" value="NADH Oxidase"/>
    <property type="match status" value="2"/>
</dbReference>
<dbReference type="InterPro" id="IPR000415">
    <property type="entry name" value="Nitroreductase-like"/>
</dbReference>
<dbReference type="GO" id="GO:0016491">
    <property type="term" value="F:oxidoreductase activity"/>
    <property type="evidence" value="ECO:0007669"/>
    <property type="project" value="InterPro"/>
</dbReference>
<accession>A0A7W7QCG9</accession>
<dbReference type="PANTHER" id="PTHR23026">
    <property type="entry name" value="NADPH NITROREDUCTASE"/>
    <property type="match status" value="1"/>
</dbReference>
<reference evidence="2 3" key="1">
    <citation type="submission" date="2020-08" db="EMBL/GenBank/DDBJ databases">
        <title>Genomic Encyclopedia of Type Strains, Phase III (KMG-III): the genomes of soil and plant-associated and newly described type strains.</title>
        <authorList>
            <person name="Whitman W."/>
        </authorList>
    </citation>
    <scope>NUCLEOTIDE SEQUENCE [LARGE SCALE GENOMIC DNA]</scope>
    <source>
        <strain evidence="2 3">CECT 8960</strain>
    </source>
</reference>
<comment type="caution">
    <text evidence="2">The sequence shown here is derived from an EMBL/GenBank/DDBJ whole genome shotgun (WGS) entry which is preliminary data.</text>
</comment>
<proteinExistence type="predicted"/>
<dbReference type="Proteomes" id="UP000520767">
    <property type="component" value="Unassembled WGS sequence"/>
</dbReference>
<dbReference type="SUPFAM" id="SSF55469">
    <property type="entry name" value="FMN-dependent nitroreductase-like"/>
    <property type="match status" value="2"/>
</dbReference>
<evidence type="ECO:0000313" key="3">
    <source>
        <dbReference type="Proteomes" id="UP000520767"/>
    </source>
</evidence>
<evidence type="ECO:0000313" key="2">
    <source>
        <dbReference type="EMBL" id="MBB4911017.1"/>
    </source>
</evidence>
<sequence>MRTTTTLPGHQTVLRALRLANRAPSAHNTQPWHWFVGDYSIHLMADRSRHVPGTDPCERDLVISCGAALHHLRTALAAAGWYAEVDLLPGADPDHLASVEMSRRAPSEEDIMLARAIPRRHTDRGAFASCPMPDGHLDLLAGHAAAEGVALVPVTDPAHRHVVTTAIAAAAGWQDETATPEGGGPCAEELVVLATPADDVVSRLRAGVAASAVLLAATSLDLATCPLTRLFRVGHTRDRLRHEVLSGATHPQLVLRVGRAAAEPVARSPRRSVDETVTYLPGTGPRRAGH</sequence>
<dbReference type="AlphaFoldDB" id="A0A7W7QCG9"/>
<feature type="region of interest" description="Disordered" evidence="1">
    <location>
        <begin position="264"/>
        <end position="290"/>
    </location>
</feature>
<dbReference type="EMBL" id="JACHJQ010000008">
    <property type="protein sequence ID" value="MBB4911017.1"/>
    <property type="molecule type" value="Genomic_DNA"/>
</dbReference>
<organism evidence="2 3">
    <name type="scientific">Actinophytocola algeriensis</name>
    <dbReference type="NCBI Taxonomy" id="1768010"/>
    <lineage>
        <taxon>Bacteria</taxon>
        <taxon>Bacillati</taxon>
        <taxon>Actinomycetota</taxon>
        <taxon>Actinomycetes</taxon>
        <taxon>Pseudonocardiales</taxon>
        <taxon>Pseudonocardiaceae</taxon>
    </lineage>
</organism>
<protein>
    <submittedName>
        <fullName evidence="2">Nitroreductase</fullName>
    </submittedName>
</protein>
<dbReference type="RefSeq" id="WP_184815015.1">
    <property type="nucleotide sequence ID" value="NZ_JACHJQ010000008.1"/>
</dbReference>
<dbReference type="InterPro" id="IPR050627">
    <property type="entry name" value="Nitroreductase/BluB"/>
</dbReference>